<gene>
    <name evidence="1" type="ORF">AVEN_117247_1</name>
</gene>
<dbReference type="AlphaFoldDB" id="A0A4Y2B092"/>
<keyword evidence="2" id="KW-1185">Reference proteome</keyword>
<organism evidence="1 2">
    <name type="scientific">Araneus ventricosus</name>
    <name type="common">Orbweaver spider</name>
    <name type="synonym">Epeira ventricosa</name>
    <dbReference type="NCBI Taxonomy" id="182803"/>
    <lineage>
        <taxon>Eukaryota</taxon>
        <taxon>Metazoa</taxon>
        <taxon>Ecdysozoa</taxon>
        <taxon>Arthropoda</taxon>
        <taxon>Chelicerata</taxon>
        <taxon>Arachnida</taxon>
        <taxon>Araneae</taxon>
        <taxon>Araneomorphae</taxon>
        <taxon>Entelegynae</taxon>
        <taxon>Araneoidea</taxon>
        <taxon>Araneidae</taxon>
        <taxon>Araneus</taxon>
    </lineage>
</organism>
<dbReference type="Proteomes" id="UP000499080">
    <property type="component" value="Unassembled WGS sequence"/>
</dbReference>
<evidence type="ECO:0000313" key="1">
    <source>
        <dbReference type="EMBL" id="GBL84504.1"/>
    </source>
</evidence>
<evidence type="ECO:0000313" key="2">
    <source>
        <dbReference type="Proteomes" id="UP000499080"/>
    </source>
</evidence>
<protein>
    <submittedName>
        <fullName evidence="1">Uncharacterized protein</fullName>
    </submittedName>
</protein>
<comment type="caution">
    <text evidence="1">The sequence shown here is derived from an EMBL/GenBank/DDBJ whole genome shotgun (WGS) entry which is preliminary data.</text>
</comment>
<proteinExistence type="predicted"/>
<accession>A0A4Y2B092</accession>
<name>A0A4Y2B092_ARAVE</name>
<dbReference type="OrthoDB" id="6469689at2759"/>
<dbReference type="EMBL" id="BGPR01000037">
    <property type="protein sequence ID" value="GBL84504.1"/>
    <property type="molecule type" value="Genomic_DNA"/>
</dbReference>
<sequence length="96" mass="10765">MPRSSARVFKKRKGAFNKERCQEANKCPNTLSQNSSDSAKLSTGKFDLSSSEKKLVNMDVSYSSDNSSDFRNVNVDINVLACIFFEAVKCLNWDKS</sequence>
<reference evidence="1 2" key="1">
    <citation type="journal article" date="2019" name="Sci. Rep.">
        <title>Orb-weaving spider Araneus ventricosus genome elucidates the spidroin gene catalogue.</title>
        <authorList>
            <person name="Kono N."/>
            <person name="Nakamura H."/>
            <person name="Ohtoshi R."/>
            <person name="Moran D.A.P."/>
            <person name="Shinohara A."/>
            <person name="Yoshida Y."/>
            <person name="Fujiwara M."/>
            <person name="Mori M."/>
            <person name="Tomita M."/>
            <person name="Arakawa K."/>
        </authorList>
    </citation>
    <scope>NUCLEOTIDE SEQUENCE [LARGE SCALE GENOMIC DNA]</scope>
</reference>